<dbReference type="NCBIfam" id="TIGR00557">
    <property type="entry name" value="pdxA"/>
    <property type="match status" value="1"/>
</dbReference>
<comment type="cofactor">
    <cofactor evidence="1">
        <name>a divalent metal cation</name>
        <dbReference type="ChEBI" id="CHEBI:60240"/>
    </cofactor>
</comment>
<dbReference type="InterPro" id="IPR005255">
    <property type="entry name" value="PdxA_fam"/>
</dbReference>
<keyword evidence="3" id="KW-0479">Metal-binding</keyword>
<keyword evidence="5" id="KW-0520">NAD</keyword>
<evidence type="ECO:0000313" key="7">
    <source>
        <dbReference type="Proteomes" id="UP000265801"/>
    </source>
</evidence>
<evidence type="ECO:0000256" key="2">
    <source>
        <dbReference type="ARBA" id="ARBA00009464"/>
    </source>
</evidence>
<dbReference type="PANTHER" id="PTHR30004:SF6">
    <property type="entry name" value="D-THREONATE 4-PHOSPHATE DEHYDROGENASE"/>
    <property type="match status" value="1"/>
</dbReference>
<evidence type="ECO:0000256" key="1">
    <source>
        <dbReference type="ARBA" id="ARBA00001968"/>
    </source>
</evidence>
<dbReference type="GO" id="GO:0050570">
    <property type="term" value="F:4-hydroxythreonine-4-phosphate dehydrogenase activity"/>
    <property type="evidence" value="ECO:0007669"/>
    <property type="project" value="UniProtKB-EC"/>
</dbReference>
<reference evidence="6 7" key="1">
    <citation type="submission" date="2018-09" db="EMBL/GenBank/DDBJ databases">
        <title>Bacillus saliacetes sp. nov., isolated from Thai shrimp paste (Ka-pi).</title>
        <authorList>
            <person name="Daroonpunt R."/>
            <person name="Tanasupawat S."/>
            <person name="Yiamsombut S."/>
        </authorList>
    </citation>
    <scope>NUCLEOTIDE SEQUENCE [LARGE SCALE GENOMIC DNA]</scope>
    <source>
        <strain evidence="6 7">SKP7-4</strain>
    </source>
</reference>
<organism evidence="6 7">
    <name type="scientific">Bacillus salacetis</name>
    <dbReference type="NCBI Taxonomy" id="2315464"/>
    <lineage>
        <taxon>Bacteria</taxon>
        <taxon>Bacillati</taxon>
        <taxon>Bacillota</taxon>
        <taxon>Bacilli</taxon>
        <taxon>Bacillales</taxon>
        <taxon>Bacillaceae</taxon>
        <taxon>Bacillus</taxon>
    </lineage>
</organism>
<name>A0A3A1QYU3_9BACI</name>
<dbReference type="SUPFAM" id="SSF53659">
    <property type="entry name" value="Isocitrate/Isopropylmalate dehydrogenase-like"/>
    <property type="match status" value="1"/>
</dbReference>
<dbReference type="PANTHER" id="PTHR30004">
    <property type="entry name" value="4-HYDROXYTHREONINE-4-PHOSPHATE DEHYDROGENASE"/>
    <property type="match status" value="1"/>
</dbReference>
<sequence>MKKVIGITMGDPAGIGPEISIKAFQNQSLYEKCNPLLIGDKSVIESYLERFPEIDLKVNAVSAPEEALYERGTMDVMDLASVEASTLQIGEVSKEAGNAAYHYVEKVIELALEGKVDATVTNPLNKEALNLAGHHFAGHTEIYGELTNTSKFSMMLADGDLRVVHVSTHVSLRQACDLVKKERVFDVIKIAHNACVSLGIENPRIAVAGLNPHCGENGLFGTEEIDEIIPAIEAAESVGMNVFGPLPADTVFSKARGGMYDIVVVMYHDQGHIPLKLLGFVFDKEENKWKEVSGVNITLGLPIIRTSVDHGTAFDQAGKMTASELSLENAIDYAVKLANNVD</sequence>
<accession>A0A3A1QYU3</accession>
<comment type="caution">
    <text evidence="6">The sequence shown here is derived from an EMBL/GenBank/DDBJ whole genome shotgun (WGS) entry which is preliminary data.</text>
</comment>
<gene>
    <name evidence="6" type="primary">pdxA</name>
    <name evidence="6" type="ORF">D3H55_09860</name>
</gene>
<dbReference type="Proteomes" id="UP000265801">
    <property type="component" value="Unassembled WGS sequence"/>
</dbReference>
<dbReference type="GO" id="GO:0051287">
    <property type="term" value="F:NAD binding"/>
    <property type="evidence" value="ECO:0007669"/>
    <property type="project" value="InterPro"/>
</dbReference>
<evidence type="ECO:0000256" key="4">
    <source>
        <dbReference type="ARBA" id="ARBA00023002"/>
    </source>
</evidence>
<evidence type="ECO:0000256" key="3">
    <source>
        <dbReference type="ARBA" id="ARBA00022723"/>
    </source>
</evidence>
<dbReference type="EMBL" id="QXIR01000011">
    <property type="protein sequence ID" value="RIW34277.1"/>
    <property type="molecule type" value="Genomic_DNA"/>
</dbReference>
<evidence type="ECO:0000313" key="6">
    <source>
        <dbReference type="EMBL" id="RIW34277.1"/>
    </source>
</evidence>
<keyword evidence="4 6" id="KW-0560">Oxidoreductase</keyword>
<comment type="similarity">
    <text evidence="2">Belongs to the PdxA family. PdxA2 subfamily.</text>
</comment>
<dbReference type="Gene3D" id="3.40.718.10">
    <property type="entry name" value="Isopropylmalate Dehydrogenase"/>
    <property type="match status" value="1"/>
</dbReference>
<dbReference type="AlphaFoldDB" id="A0A3A1QYU3"/>
<dbReference type="Pfam" id="PF04166">
    <property type="entry name" value="PdxA"/>
    <property type="match status" value="1"/>
</dbReference>
<proteinExistence type="inferred from homology"/>
<keyword evidence="7" id="KW-1185">Reference proteome</keyword>
<dbReference type="GO" id="GO:0046872">
    <property type="term" value="F:metal ion binding"/>
    <property type="evidence" value="ECO:0007669"/>
    <property type="project" value="UniProtKB-KW"/>
</dbReference>
<dbReference type="EC" id="1.1.1.262" evidence="6"/>
<dbReference type="OrthoDB" id="9801783at2"/>
<evidence type="ECO:0000256" key="5">
    <source>
        <dbReference type="ARBA" id="ARBA00023027"/>
    </source>
</evidence>
<protein>
    <submittedName>
        <fullName evidence="6">4-hydroxythreonine-4-phosphate dehydrogenase PdxA</fullName>
        <ecNumber evidence="6">1.1.1.262</ecNumber>
    </submittedName>
</protein>
<dbReference type="RefSeq" id="WP_119546744.1">
    <property type="nucleotide sequence ID" value="NZ_QXIR01000011.1"/>
</dbReference>